<dbReference type="Proteomes" id="UP001239083">
    <property type="component" value="Unassembled WGS sequence"/>
</dbReference>
<gene>
    <name evidence="3" type="ORF">QFZ26_002405</name>
</gene>
<keyword evidence="2" id="KW-0812">Transmembrane</keyword>
<comment type="caution">
    <text evidence="3">The sequence shown here is derived from an EMBL/GenBank/DDBJ whole genome shotgun (WGS) entry which is preliminary data.</text>
</comment>
<evidence type="ECO:0000313" key="3">
    <source>
        <dbReference type="EMBL" id="MDQ0894850.1"/>
    </source>
</evidence>
<accession>A0ABU0R9V6</accession>
<dbReference type="RefSeq" id="WP_307042425.1">
    <property type="nucleotide sequence ID" value="NZ_JAUSYY010000001.1"/>
</dbReference>
<feature type="transmembrane region" description="Helical" evidence="2">
    <location>
        <begin position="6"/>
        <end position="23"/>
    </location>
</feature>
<evidence type="ECO:0000313" key="4">
    <source>
        <dbReference type="Proteomes" id="UP001239083"/>
    </source>
</evidence>
<keyword evidence="4" id="KW-1185">Reference proteome</keyword>
<reference evidence="3 4" key="1">
    <citation type="submission" date="2023-07" db="EMBL/GenBank/DDBJ databases">
        <title>Comparative genomics of wheat-associated soil bacteria to identify genetic determinants of phenazine resistance.</title>
        <authorList>
            <person name="Mouncey N."/>
        </authorList>
    </citation>
    <scope>NUCLEOTIDE SEQUENCE [LARGE SCALE GENOMIC DNA]</scope>
    <source>
        <strain evidence="3 4">V3I3</strain>
    </source>
</reference>
<evidence type="ECO:0000256" key="2">
    <source>
        <dbReference type="SAM" id="Phobius"/>
    </source>
</evidence>
<evidence type="ECO:0008006" key="5">
    <source>
        <dbReference type="Google" id="ProtNLM"/>
    </source>
</evidence>
<dbReference type="EMBL" id="JAUSYY010000001">
    <property type="protein sequence ID" value="MDQ0894850.1"/>
    <property type="molecule type" value="Genomic_DNA"/>
</dbReference>
<evidence type="ECO:0000256" key="1">
    <source>
        <dbReference type="SAM" id="MobiDB-lite"/>
    </source>
</evidence>
<keyword evidence="2" id="KW-0472">Membrane</keyword>
<protein>
    <recommendedName>
        <fullName evidence="5">Secreted protein with PEP-CTERM sorting signal</fullName>
    </recommendedName>
</protein>
<feature type="region of interest" description="Disordered" evidence="1">
    <location>
        <begin position="26"/>
        <end position="54"/>
    </location>
</feature>
<organism evidence="3 4">
    <name type="scientific">Agromyces ramosus</name>
    <dbReference type="NCBI Taxonomy" id="33879"/>
    <lineage>
        <taxon>Bacteria</taxon>
        <taxon>Bacillati</taxon>
        <taxon>Actinomycetota</taxon>
        <taxon>Actinomycetes</taxon>
        <taxon>Micrococcales</taxon>
        <taxon>Microbacteriaceae</taxon>
        <taxon>Agromyces</taxon>
    </lineage>
</organism>
<keyword evidence="2" id="KW-1133">Transmembrane helix</keyword>
<proteinExistence type="predicted"/>
<name>A0ABU0R9V6_9MICO</name>
<sequence length="54" mass="5928">MGTPVIWPALVVMAVAIVGLMMVPSAEQRTRRTSNSRTTEQRLSEAPGAENLRF</sequence>